<evidence type="ECO:0000256" key="5">
    <source>
        <dbReference type="SAM" id="Phobius"/>
    </source>
</evidence>
<feature type="domain" description="O-antigen ligase-related" evidence="6">
    <location>
        <begin position="207"/>
        <end position="354"/>
    </location>
</feature>
<evidence type="ECO:0000259" key="6">
    <source>
        <dbReference type="Pfam" id="PF04932"/>
    </source>
</evidence>
<feature type="transmembrane region" description="Helical" evidence="5">
    <location>
        <begin position="94"/>
        <end position="111"/>
    </location>
</feature>
<organism evidence="7 8">
    <name type="scientific">Arenicella xantha</name>
    <dbReference type="NCBI Taxonomy" id="644221"/>
    <lineage>
        <taxon>Bacteria</taxon>
        <taxon>Pseudomonadati</taxon>
        <taxon>Pseudomonadota</taxon>
        <taxon>Gammaproteobacteria</taxon>
        <taxon>Arenicellales</taxon>
        <taxon>Arenicellaceae</taxon>
        <taxon>Arenicella</taxon>
    </lineage>
</organism>
<feature type="transmembrane region" description="Helical" evidence="5">
    <location>
        <begin position="67"/>
        <end position="88"/>
    </location>
</feature>
<dbReference type="GO" id="GO:0016874">
    <property type="term" value="F:ligase activity"/>
    <property type="evidence" value="ECO:0007669"/>
    <property type="project" value="UniProtKB-KW"/>
</dbReference>
<dbReference type="OrthoDB" id="9768226at2"/>
<feature type="transmembrane region" description="Helical" evidence="5">
    <location>
        <begin position="172"/>
        <end position="189"/>
    </location>
</feature>
<feature type="transmembrane region" description="Helical" evidence="5">
    <location>
        <begin position="247"/>
        <end position="268"/>
    </location>
</feature>
<evidence type="ECO:0000256" key="4">
    <source>
        <dbReference type="ARBA" id="ARBA00023136"/>
    </source>
</evidence>
<name>A0A395JRA5_9GAMM</name>
<feature type="transmembrane region" description="Helical" evidence="5">
    <location>
        <begin position="12"/>
        <end position="29"/>
    </location>
</feature>
<feature type="transmembrane region" description="Helical" evidence="5">
    <location>
        <begin position="400"/>
        <end position="418"/>
    </location>
</feature>
<feature type="transmembrane region" description="Helical" evidence="5">
    <location>
        <begin position="201"/>
        <end position="217"/>
    </location>
</feature>
<evidence type="ECO:0000256" key="2">
    <source>
        <dbReference type="ARBA" id="ARBA00022692"/>
    </source>
</evidence>
<comment type="subcellular location">
    <subcellularLocation>
        <location evidence="1">Membrane</location>
        <topology evidence="1">Multi-pass membrane protein</topology>
    </subcellularLocation>
</comment>
<dbReference type="RefSeq" id="WP_113952694.1">
    <property type="nucleotide sequence ID" value="NZ_QNRT01000001.1"/>
</dbReference>
<dbReference type="PANTHER" id="PTHR37422">
    <property type="entry name" value="TEICHURONIC ACID BIOSYNTHESIS PROTEIN TUAE"/>
    <property type="match status" value="1"/>
</dbReference>
<keyword evidence="3 5" id="KW-1133">Transmembrane helix</keyword>
<dbReference type="InterPro" id="IPR051533">
    <property type="entry name" value="WaaL-like"/>
</dbReference>
<gene>
    <name evidence="7" type="ORF">DFR28_101480</name>
</gene>
<keyword evidence="2 5" id="KW-0812">Transmembrane</keyword>
<dbReference type="InParanoid" id="A0A395JRA5"/>
<keyword evidence="8" id="KW-1185">Reference proteome</keyword>
<evidence type="ECO:0000256" key="3">
    <source>
        <dbReference type="ARBA" id="ARBA00022989"/>
    </source>
</evidence>
<feature type="transmembrane region" description="Helical" evidence="5">
    <location>
        <begin position="346"/>
        <end position="369"/>
    </location>
</feature>
<reference evidence="7 8" key="1">
    <citation type="submission" date="2018-06" db="EMBL/GenBank/DDBJ databases">
        <title>Genomic Encyclopedia of Type Strains, Phase IV (KMG-IV): sequencing the most valuable type-strain genomes for metagenomic binning, comparative biology and taxonomic classification.</title>
        <authorList>
            <person name="Goeker M."/>
        </authorList>
    </citation>
    <scope>NUCLEOTIDE SEQUENCE [LARGE SCALE GENOMIC DNA]</scope>
    <source>
        <strain evidence="7 8">DSM 24032</strain>
    </source>
</reference>
<dbReference type="Pfam" id="PF04932">
    <property type="entry name" value="Wzy_C"/>
    <property type="match status" value="1"/>
</dbReference>
<feature type="transmembrane region" description="Helical" evidence="5">
    <location>
        <begin position="123"/>
        <end position="143"/>
    </location>
</feature>
<dbReference type="GO" id="GO:0016020">
    <property type="term" value="C:membrane"/>
    <property type="evidence" value="ECO:0007669"/>
    <property type="project" value="UniProtKB-SubCell"/>
</dbReference>
<accession>A0A395JRA5</accession>
<comment type="caution">
    <text evidence="7">The sequence shown here is derived from an EMBL/GenBank/DDBJ whole genome shotgun (WGS) entry which is preliminary data.</text>
</comment>
<feature type="transmembrane region" description="Helical" evidence="5">
    <location>
        <begin position="223"/>
        <end position="240"/>
    </location>
</feature>
<keyword evidence="4 5" id="KW-0472">Membrane</keyword>
<protein>
    <submittedName>
        <fullName evidence="7">O-antigen ligase</fullName>
    </submittedName>
</protein>
<evidence type="ECO:0000313" key="8">
    <source>
        <dbReference type="Proteomes" id="UP000253083"/>
    </source>
</evidence>
<keyword evidence="7" id="KW-0436">Ligase</keyword>
<dbReference type="AlphaFoldDB" id="A0A395JRA5"/>
<proteinExistence type="predicted"/>
<feature type="transmembrane region" description="Helical" evidence="5">
    <location>
        <begin position="376"/>
        <end position="394"/>
    </location>
</feature>
<dbReference type="EMBL" id="QNRT01000001">
    <property type="protein sequence ID" value="RBP53095.1"/>
    <property type="molecule type" value="Genomic_DNA"/>
</dbReference>
<dbReference type="PANTHER" id="PTHR37422:SF13">
    <property type="entry name" value="LIPOPOLYSACCHARIDE BIOSYNTHESIS PROTEIN PA4999-RELATED"/>
    <property type="match status" value="1"/>
</dbReference>
<dbReference type="Proteomes" id="UP000253083">
    <property type="component" value="Unassembled WGS sequence"/>
</dbReference>
<evidence type="ECO:0000313" key="7">
    <source>
        <dbReference type="EMBL" id="RBP53095.1"/>
    </source>
</evidence>
<evidence type="ECO:0000256" key="1">
    <source>
        <dbReference type="ARBA" id="ARBA00004141"/>
    </source>
</evidence>
<feature type="transmembrane region" description="Helical" evidence="5">
    <location>
        <begin position="35"/>
        <end position="55"/>
    </location>
</feature>
<dbReference type="InterPro" id="IPR007016">
    <property type="entry name" value="O-antigen_ligase-rel_domated"/>
</dbReference>
<sequence>MLIHNSKTTQSLRLVICVSIVAYILLWLLDTRHFYLILKQLQLIVLSMVVATLFLDTKKIRPNSALCIWSIIFVVIATLSTNASLNYLVSSIKIWLDFFLIAFGVLLWLVFSKQLSKSTELILLVIVLVFLIGSCPTTLLELYDQMPVEPLGSWPEGFELTHSFDLSLYEHLRVYSFHAFIAAASAYSLWRIEAKSKGKKYFYLCCFAVCLLALLLAYGRGSILAFLVFVACDTYLAYGVSRAIKVLGLNILLIGLIYALFMFTPFSVVSEYLFSSFLPGGDGEVLQIANSVSSGRLTMWVEGINLAKESPVFGHGASSAVWLFADTPYSFASQPHNVFVQITMDYGFVGACVLIWIVCSLYIPIVINVIKESHSVGYGGALLAILAGYAAYSLTDGVFYHPYPLLHFTIISVLLFSLENRGYCKDIPS</sequence>